<evidence type="ECO:0000256" key="4">
    <source>
        <dbReference type="ARBA" id="ARBA00022741"/>
    </source>
</evidence>
<feature type="binding site" evidence="7">
    <location>
        <position position="14"/>
    </location>
    <ligand>
        <name>ATP</name>
        <dbReference type="ChEBI" id="CHEBI:30616"/>
    </ligand>
</feature>
<feature type="binding site" evidence="7">
    <location>
        <position position="15"/>
    </location>
    <ligand>
        <name>ATP</name>
        <dbReference type="ChEBI" id="CHEBI:30616"/>
    </ligand>
</feature>
<dbReference type="SUPFAM" id="SSF52540">
    <property type="entry name" value="P-loop containing nucleoside triphosphate hydrolases"/>
    <property type="match status" value="1"/>
</dbReference>
<keyword evidence="3 7" id="KW-0808">Transferase</keyword>
<organism evidence="8 9">
    <name type="scientific">Methanococcoides methylutens</name>
    <dbReference type="NCBI Taxonomy" id="2226"/>
    <lineage>
        <taxon>Archaea</taxon>
        <taxon>Methanobacteriati</taxon>
        <taxon>Methanobacteriota</taxon>
        <taxon>Stenosarchaea group</taxon>
        <taxon>Methanomicrobia</taxon>
        <taxon>Methanosarcinales</taxon>
        <taxon>Methanosarcinaceae</taxon>
        <taxon>Methanococcoides</taxon>
    </lineage>
</organism>
<dbReference type="AlphaFoldDB" id="A0A099T2N2"/>
<dbReference type="Proteomes" id="UP000029859">
    <property type="component" value="Unassembled WGS sequence"/>
</dbReference>
<feature type="binding site" evidence="7">
    <location>
        <position position="13"/>
    </location>
    <ligand>
        <name>ATP</name>
        <dbReference type="ChEBI" id="CHEBI:30616"/>
    </ligand>
</feature>
<evidence type="ECO:0000313" key="9">
    <source>
        <dbReference type="Proteomes" id="UP000029859"/>
    </source>
</evidence>
<evidence type="ECO:0000256" key="5">
    <source>
        <dbReference type="ARBA" id="ARBA00022777"/>
    </source>
</evidence>
<dbReference type="Pfam" id="PF13238">
    <property type="entry name" value="AAA_18"/>
    <property type="match status" value="1"/>
</dbReference>
<feature type="region of interest" description="LID" evidence="7">
    <location>
        <begin position="102"/>
        <end position="112"/>
    </location>
</feature>
<evidence type="ECO:0000313" key="8">
    <source>
        <dbReference type="EMBL" id="KGK99450.1"/>
    </source>
</evidence>
<dbReference type="OrthoDB" id="8730at2157"/>
<dbReference type="InterPro" id="IPR027417">
    <property type="entry name" value="P-loop_NTPase"/>
</dbReference>
<feature type="binding site" evidence="7">
    <location>
        <position position="10"/>
    </location>
    <ligand>
        <name>ATP</name>
        <dbReference type="ChEBI" id="CHEBI:30616"/>
    </ligand>
</feature>
<keyword evidence="9" id="KW-1185">Reference proteome</keyword>
<feature type="binding site" evidence="7">
    <location>
        <position position="12"/>
    </location>
    <ligand>
        <name>ATP</name>
        <dbReference type="ChEBI" id="CHEBI:30616"/>
    </ligand>
</feature>
<dbReference type="GO" id="GO:0004017">
    <property type="term" value="F:AMP kinase activity"/>
    <property type="evidence" value="ECO:0007669"/>
    <property type="project" value="UniProtKB-UniRule"/>
</dbReference>
<comment type="catalytic activity">
    <reaction evidence="7">
        <text>ATP + H2O = ADP + phosphate + H(+)</text>
        <dbReference type="Rhea" id="RHEA:13065"/>
        <dbReference type="ChEBI" id="CHEBI:15377"/>
        <dbReference type="ChEBI" id="CHEBI:15378"/>
        <dbReference type="ChEBI" id="CHEBI:30616"/>
        <dbReference type="ChEBI" id="CHEBI:43474"/>
        <dbReference type="ChEBI" id="CHEBI:456216"/>
    </reaction>
</comment>
<dbReference type="Gene3D" id="3.40.50.300">
    <property type="entry name" value="P-loop containing nucleotide triphosphate hydrolases"/>
    <property type="match status" value="1"/>
</dbReference>
<dbReference type="GO" id="GO:0016887">
    <property type="term" value="F:ATP hydrolysis activity"/>
    <property type="evidence" value="ECO:0007669"/>
    <property type="project" value="InterPro"/>
</dbReference>
<dbReference type="EC" id="2.7.4.3" evidence="7"/>
<dbReference type="RefSeq" id="WP_048193188.1">
    <property type="nucleotide sequence ID" value="NZ_CAAGSM010000007.1"/>
</dbReference>
<evidence type="ECO:0000256" key="3">
    <source>
        <dbReference type="ARBA" id="ARBA00022679"/>
    </source>
</evidence>
<keyword evidence="6 7" id="KW-0067">ATP-binding</keyword>
<keyword evidence="2 7" id="KW-0698">rRNA processing</keyword>
<dbReference type="GO" id="GO:0005524">
    <property type="term" value="F:ATP binding"/>
    <property type="evidence" value="ECO:0007669"/>
    <property type="project" value="UniProtKB-UniRule"/>
</dbReference>
<accession>A0A099T2N2</accession>
<comment type="subunit">
    <text evidence="7">Interacts with uS11. Not a structural component of 40S pre-ribosomes, but transiently interacts with them by binding to uS11.</text>
</comment>
<dbReference type="HAMAP" id="MF_00039">
    <property type="entry name" value="Adenylate_kinase_AK6"/>
    <property type="match status" value="1"/>
</dbReference>
<dbReference type="PANTHER" id="PTHR12595">
    <property type="entry name" value="POS9-ACTIVATING FACTOR FAP7-RELATED"/>
    <property type="match status" value="1"/>
</dbReference>
<feature type="binding site" evidence="7">
    <location>
        <position position="103"/>
    </location>
    <ligand>
        <name>ATP</name>
        <dbReference type="ChEBI" id="CHEBI:30616"/>
    </ligand>
</feature>
<dbReference type="InterPro" id="IPR020618">
    <property type="entry name" value="Adenyl_kinase_AK6"/>
</dbReference>
<keyword evidence="1 7" id="KW-0690">Ribosome biogenesis</keyword>
<reference evidence="8 9" key="1">
    <citation type="submission" date="2014-09" db="EMBL/GenBank/DDBJ databases">
        <title>Draft genome sequence of an obligately methylotrophic methanogen, Methanococcoides methylutens, isolated from marine sediment.</title>
        <authorList>
            <person name="Guan Y."/>
            <person name="Ngugi D.K."/>
            <person name="Blom J."/>
            <person name="Ali S."/>
            <person name="Ferry J.G."/>
            <person name="Stingl U."/>
        </authorList>
    </citation>
    <scope>NUCLEOTIDE SEQUENCE [LARGE SCALE GENOMIC DNA]</scope>
    <source>
        <strain evidence="8 9">DSM 2657</strain>
    </source>
</reference>
<evidence type="ECO:0000256" key="2">
    <source>
        <dbReference type="ARBA" id="ARBA00022552"/>
    </source>
</evidence>
<dbReference type="GO" id="GO:0042274">
    <property type="term" value="P:ribosomal small subunit biogenesis"/>
    <property type="evidence" value="ECO:0007669"/>
    <property type="project" value="UniProtKB-UniRule"/>
</dbReference>
<comment type="catalytic activity">
    <reaction evidence="7">
        <text>AMP + ATP = 2 ADP</text>
        <dbReference type="Rhea" id="RHEA:12973"/>
        <dbReference type="ChEBI" id="CHEBI:30616"/>
        <dbReference type="ChEBI" id="CHEBI:456215"/>
        <dbReference type="ChEBI" id="CHEBI:456216"/>
        <dbReference type="EC" id="2.7.4.3"/>
    </reaction>
</comment>
<comment type="caution">
    <text evidence="7">Lacks conserved residue(s) required for the propagation of feature annotation.</text>
</comment>
<evidence type="ECO:0000256" key="6">
    <source>
        <dbReference type="ARBA" id="ARBA00022840"/>
    </source>
</evidence>
<keyword evidence="5 7" id="KW-0418">Kinase</keyword>
<dbReference type="GO" id="GO:0006364">
    <property type="term" value="P:rRNA processing"/>
    <property type="evidence" value="ECO:0007669"/>
    <property type="project" value="UniProtKB-KW"/>
</dbReference>
<gene>
    <name evidence="8" type="ORF">LI82_01460</name>
</gene>
<protein>
    <recommendedName>
        <fullName evidence="7">Putative adenylate kinase</fullName>
        <shortName evidence="7">AK</shortName>
        <ecNumber evidence="7">2.7.4.3</ecNumber>
    </recommendedName>
    <alternativeName>
        <fullName evidence="7">ATP-AMP transphosphorylase</fullName>
    </alternativeName>
</protein>
<dbReference type="EMBL" id="JRHO01000005">
    <property type="protein sequence ID" value="KGK99450.1"/>
    <property type="molecule type" value="Genomic_DNA"/>
</dbReference>
<proteinExistence type="inferred from homology"/>
<sequence>MIIGLTGTPGTGKTSVCRILEGRGYRVIHMNDLIKNEHLYSEVDEARDTVVADMDRVLSRVCELVGDDEVVTILDSHMSHYIADIVIVLRTAPSELKKRLEARNYSDAKVQENVEAEGLDVILVESVEWCQLVYEVDTTGRNAGDVVEDVETIISGILSGDDTLVYSQYKPGSFDWSEDIF</sequence>
<keyword evidence="4 7" id="KW-0547">Nucleotide-binding</keyword>
<evidence type="ECO:0000256" key="1">
    <source>
        <dbReference type="ARBA" id="ARBA00022517"/>
    </source>
</evidence>
<comment type="similarity">
    <text evidence="7">Belongs to the adenylate kinase family. AK6 subfamily.</text>
</comment>
<dbReference type="PANTHER" id="PTHR12595:SF0">
    <property type="entry name" value="ADENYLATE KINASE ISOENZYME 6"/>
    <property type="match status" value="1"/>
</dbReference>
<comment type="function">
    <text evidence="7">Broad-specificity nucleoside monophosphate (NMP) kinase that catalyzes the reversible transfer of the terminal phosphate group between nucleoside triphosphates and monophosphates. Has also ATPase activity. Involved in the late maturation steps of the 30S ribosomal particles, specifically 16S rRNA maturation. While NMP activity is not required for ribosome maturation, ATPase activity is. Associates transiently with small ribosomal subunit protein uS11. ATP hydrolysis breaks the interaction with uS11. May temporarily remove uS11 from the ribosome to enable a conformational change of the ribosomal RNA that is needed for the final maturation step of the small ribosomal subunit.</text>
</comment>
<evidence type="ECO:0000256" key="7">
    <source>
        <dbReference type="HAMAP-Rule" id="MF_00039"/>
    </source>
</evidence>
<comment type="caution">
    <text evidence="8">The sequence shown here is derived from an EMBL/GenBank/DDBJ whole genome shotgun (WGS) entry which is preliminary data.</text>
</comment>
<name>A0A099T2N2_METMT</name>